<dbReference type="Gene3D" id="1.10.287.130">
    <property type="match status" value="1"/>
</dbReference>
<dbReference type="Pfam" id="PF00512">
    <property type="entry name" value="HisKA"/>
    <property type="match status" value="1"/>
</dbReference>
<dbReference type="Pfam" id="PF02518">
    <property type="entry name" value="HATPase_c"/>
    <property type="match status" value="1"/>
</dbReference>
<reference evidence="8" key="1">
    <citation type="submission" date="2022-10" db="EMBL/GenBank/DDBJ databases">
        <title>Chryseobacterium babae sp. nov. isolated from the gut of the beetle Oryctes rhinoceros, and Chryseobacterium kimseyorum sp. nov., isolated from a stick insect rearing cage.</title>
        <authorList>
            <person name="Shelomi M."/>
            <person name="Han C.-J."/>
            <person name="Chen W.-M."/>
            <person name="Chen H.-K."/>
            <person name="Liaw S.-J."/>
            <person name="Muhle E."/>
            <person name="Clermont D."/>
        </authorList>
    </citation>
    <scope>NUCLEOTIDE SEQUENCE</scope>
    <source>
        <strain evidence="8">09-1422</strain>
    </source>
</reference>
<dbReference type="SMART" id="SM00388">
    <property type="entry name" value="HisKA"/>
    <property type="match status" value="1"/>
</dbReference>
<dbReference type="InterPro" id="IPR003594">
    <property type="entry name" value="HATPase_dom"/>
</dbReference>
<comment type="caution">
    <text evidence="8">The sequence shown here is derived from an EMBL/GenBank/DDBJ whole genome shotgun (WGS) entry which is preliminary data.</text>
</comment>
<dbReference type="InterPro" id="IPR003661">
    <property type="entry name" value="HisK_dim/P_dom"/>
</dbReference>
<dbReference type="RefSeq" id="WP_264748278.1">
    <property type="nucleotide sequence ID" value="NZ_JAPDHW010000001.1"/>
</dbReference>
<dbReference type="InterPro" id="IPR036097">
    <property type="entry name" value="HisK_dim/P_sf"/>
</dbReference>
<dbReference type="InterPro" id="IPR000014">
    <property type="entry name" value="PAS"/>
</dbReference>
<dbReference type="EC" id="2.7.13.3" evidence="2"/>
<feature type="domain" description="Histidine kinase" evidence="7">
    <location>
        <begin position="160"/>
        <end position="370"/>
    </location>
</feature>
<protein>
    <recommendedName>
        <fullName evidence="2">histidine kinase</fullName>
        <ecNumber evidence="2">2.7.13.3</ecNumber>
    </recommendedName>
</protein>
<evidence type="ECO:0000259" key="7">
    <source>
        <dbReference type="PROSITE" id="PS50109"/>
    </source>
</evidence>
<proteinExistence type="predicted"/>
<sequence length="370" mass="41750">MPNESLPLADEDFNDFFESALCGFITTDHHGIIVRVNRKVGEWLNIDPEKVKGKRFSDILSVGGRIYFETHLFPLLRMQHYFDEVAVELADTGNGKIPVFINGYEKKDEEGKTQFIRFTLFRASDRRIYEDNLQESKQLAESSLLLEQQQAVIREQFIAVLGHDLRNPLAGIMSASQLLARNEMNEKDRKMINIVQAGSKRMLEMINNIMDLARGRLGGGITIHPERIDLELLLKNISAELSIAWPERNIESSFQISRPVECDPARLSQMVSNLLANALTHGSATDPVVLHAEINGHVWEISVINRGKPIPQSILDHLFHPFHRNSDHASSNGLGLGLYIASEIAKAHHGELTVHSDEEQTCFTFRVQLG</sequence>
<keyword evidence="9" id="KW-1185">Reference proteome</keyword>
<dbReference type="SMART" id="SM00387">
    <property type="entry name" value="HATPase_c"/>
    <property type="match status" value="1"/>
</dbReference>
<evidence type="ECO:0000313" key="8">
    <source>
        <dbReference type="EMBL" id="MCW3166981.1"/>
    </source>
</evidence>
<dbReference type="SUPFAM" id="SSF47384">
    <property type="entry name" value="Homodimeric domain of signal transducing histidine kinase"/>
    <property type="match status" value="1"/>
</dbReference>
<dbReference type="Pfam" id="PF13426">
    <property type="entry name" value="PAS_9"/>
    <property type="match status" value="1"/>
</dbReference>
<keyword evidence="4" id="KW-0808">Transferase</keyword>
<dbReference type="InterPro" id="IPR035965">
    <property type="entry name" value="PAS-like_dom_sf"/>
</dbReference>
<dbReference type="InterPro" id="IPR036890">
    <property type="entry name" value="HATPase_C_sf"/>
</dbReference>
<dbReference type="CDD" id="cd00130">
    <property type="entry name" value="PAS"/>
    <property type="match status" value="1"/>
</dbReference>
<keyword evidence="3" id="KW-0597">Phosphoprotein</keyword>
<dbReference type="PANTHER" id="PTHR43711">
    <property type="entry name" value="TWO-COMPONENT HISTIDINE KINASE"/>
    <property type="match status" value="1"/>
</dbReference>
<dbReference type="Gene3D" id="3.30.450.20">
    <property type="entry name" value="PAS domain"/>
    <property type="match status" value="1"/>
</dbReference>
<dbReference type="PRINTS" id="PR00344">
    <property type="entry name" value="BCTRLSENSOR"/>
</dbReference>
<dbReference type="InterPro" id="IPR005467">
    <property type="entry name" value="His_kinase_dom"/>
</dbReference>
<dbReference type="PANTHER" id="PTHR43711:SF1">
    <property type="entry name" value="HISTIDINE KINASE 1"/>
    <property type="match status" value="1"/>
</dbReference>
<dbReference type="EMBL" id="JAPDHW010000001">
    <property type="protein sequence ID" value="MCW3166981.1"/>
    <property type="molecule type" value="Genomic_DNA"/>
</dbReference>
<dbReference type="SUPFAM" id="SSF55874">
    <property type="entry name" value="ATPase domain of HSP90 chaperone/DNA topoisomerase II/histidine kinase"/>
    <property type="match status" value="1"/>
</dbReference>
<gene>
    <name evidence="8" type="ORF">OMO38_00440</name>
</gene>
<accession>A0ABT3HT55</accession>
<name>A0ABT3HT55_9FLAO</name>
<keyword evidence="6" id="KW-0902">Two-component regulatory system</keyword>
<evidence type="ECO:0000256" key="4">
    <source>
        <dbReference type="ARBA" id="ARBA00022679"/>
    </source>
</evidence>
<evidence type="ECO:0000256" key="3">
    <source>
        <dbReference type="ARBA" id="ARBA00022553"/>
    </source>
</evidence>
<dbReference type="InterPro" id="IPR004358">
    <property type="entry name" value="Sig_transdc_His_kin-like_C"/>
</dbReference>
<dbReference type="SUPFAM" id="SSF55785">
    <property type="entry name" value="PYP-like sensor domain (PAS domain)"/>
    <property type="match status" value="1"/>
</dbReference>
<evidence type="ECO:0000256" key="1">
    <source>
        <dbReference type="ARBA" id="ARBA00000085"/>
    </source>
</evidence>
<evidence type="ECO:0000256" key="2">
    <source>
        <dbReference type="ARBA" id="ARBA00012438"/>
    </source>
</evidence>
<dbReference type="SMART" id="SM00091">
    <property type="entry name" value="PAS"/>
    <property type="match status" value="1"/>
</dbReference>
<dbReference type="PROSITE" id="PS50109">
    <property type="entry name" value="HIS_KIN"/>
    <property type="match status" value="1"/>
</dbReference>
<dbReference type="Proteomes" id="UP001163731">
    <property type="component" value="Unassembled WGS sequence"/>
</dbReference>
<organism evidence="8 9">
    <name type="scientific">Chryseobacterium kimseyorum</name>
    <dbReference type="NCBI Taxonomy" id="2984028"/>
    <lineage>
        <taxon>Bacteria</taxon>
        <taxon>Pseudomonadati</taxon>
        <taxon>Bacteroidota</taxon>
        <taxon>Flavobacteriia</taxon>
        <taxon>Flavobacteriales</taxon>
        <taxon>Weeksellaceae</taxon>
        <taxon>Chryseobacterium group</taxon>
        <taxon>Chryseobacterium</taxon>
    </lineage>
</organism>
<evidence type="ECO:0000256" key="6">
    <source>
        <dbReference type="ARBA" id="ARBA00023012"/>
    </source>
</evidence>
<evidence type="ECO:0000313" key="9">
    <source>
        <dbReference type="Proteomes" id="UP001163731"/>
    </source>
</evidence>
<evidence type="ECO:0000256" key="5">
    <source>
        <dbReference type="ARBA" id="ARBA00022777"/>
    </source>
</evidence>
<keyword evidence="5 8" id="KW-0418">Kinase</keyword>
<comment type="catalytic activity">
    <reaction evidence="1">
        <text>ATP + protein L-histidine = ADP + protein N-phospho-L-histidine.</text>
        <dbReference type="EC" id="2.7.13.3"/>
    </reaction>
</comment>
<dbReference type="Gene3D" id="3.30.565.10">
    <property type="entry name" value="Histidine kinase-like ATPase, C-terminal domain"/>
    <property type="match status" value="1"/>
</dbReference>
<dbReference type="InterPro" id="IPR050736">
    <property type="entry name" value="Sensor_HK_Regulatory"/>
</dbReference>
<dbReference type="GO" id="GO:0016301">
    <property type="term" value="F:kinase activity"/>
    <property type="evidence" value="ECO:0007669"/>
    <property type="project" value="UniProtKB-KW"/>
</dbReference>
<dbReference type="CDD" id="cd00082">
    <property type="entry name" value="HisKA"/>
    <property type="match status" value="1"/>
</dbReference>